<keyword evidence="5 8" id="KW-0560">Oxidoreductase</keyword>
<feature type="domain" description="Acyl-CoA dehydrogenase/oxidase C-terminal" evidence="6">
    <location>
        <begin position="220"/>
        <end position="361"/>
    </location>
</feature>
<comment type="similarity">
    <text evidence="2">Belongs to the acyl-CoA dehydrogenase family.</text>
</comment>
<evidence type="ECO:0000259" key="7">
    <source>
        <dbReference type="Pfam" id="PF02771"/>
    </source>
</evidence>
<evidence type="ECO:0000256" key="1">
    <source>
        <dbReference type="ARBA" id="ARBA00001974"/>
    </source>
</evidence>
<evidence type="ECO:0000313" key="9">
    <source>
        <dbReference type="Proteomes" id="UP001595665"/>
    </source>
</evidence>
<dbReference type="GO" id="GO:0016491">
    <property type="term" value="F:oxidoreductase activity"/>
    <property type="evidence" value="ECO:0007669"/>
    <property type="project" value="UniProtKB-KW"/>
</dbReference>
<dbReference type="RefSeq" id="WP_312549378.1">
    <property type="nucleotide sequence ID" value="NZ_JBHRVV010000001.1"/>
</dbReference>
<dbReference type="InterPro" id="IPR037069">
    <property type="entry name" value="AcylCoA_DH/ox_N_sf"/>
</dbReference>
<evidence type="ECO:0000313" key="8">
    <source>
        <dbReference type="EMBL" id="MFC3458041.1"/>
    </source>
</evidence>
<feature type="domain" description="Acyl-CoA dehydrogenase/oxidase N-terminal" evidence="7">
    <location>
        <begin position="7"/>
        <end position="120"/>
    </location>
</feature>
<dbReference type="PANTHER" id="PTHR43884:SF20">
    <property type="entry name" value="ACYL-COA DEHYDROGENASE FADE28"/>
    <property type="match status" value="1"/>
</dbReference>
<dbReference type="Gene3D" id="1.10.540.10">
    <property type="entry name" value="Acyl-CoA dehydrogenase/oxidase, N-terminal domain"/>
    <property type="match status" value="1"/>
</dbReference>
<evidence type="ECO:0000256" key="3">
    <source>
        <dbReference type="ARBA" id="ARBA00022630"/>
    </source>
</evidence>
<reference evidence="9" key="1">
    <citation type="journal article" date="2019" name="Int. J. Syst. Evol. Microbiol.">
        <title>The Global Catalogue of Microorganisms (GCM) 10K type strain sequencing project: providing services to taxonomists for standard genome sequencing and annotation.</title>
        <authorList>
            <consortium name="The Broad Institute Genomics Platform"/>
            <consortium name="The Broad Institute Genome Sequencing Center for Infectious Disease"/>
            <person name="Wu L."/>
            <person name="Ma J."/>
        </authorList>
    </citation>
    <scope>NUCLEOTIDE SEQUENCE [LARGE SCALE GENOMIC DNA]</scope>
    <source>
        <strain evidence="9">CCM 7480</strain>
    </source>
</reference>
<keyword evidence="9" id="KW-1185">Reference proteome</keyword>
<dbReference type="Gene3D" id="1.20.140.10">
    <property type="entry name" value="Butyryl-CoA Dehydrogenase, subunit A, domain 3"/>
    <property type="match status" value="1"/>
</dbReference>
<dbReference type="Gene3D" id="2.40.110.10">
    <property type="entry name" value="Butyryl-CoA Dehydrogenase, subunit A, domain 2"/>
    <property type="match status" value="1"/>
</dbReference>
<dbReference type="InterPro" id="IPR013786">
    <property type="entry name" value="AcylCoA_DH/ox_N"/>
</dbReference>
<evidence type="ECO:0000256" key="2">
    <source>
        <dbReference type="ARBA" id="ARBA00009347"/>
    </source>
</evidence>
<accession>A0ABV7PKJ7</accession>
<comment type="cofactor">
    <cofactor evidence="1">
        <name>FAD</name>
        <dbReference type="ChEBI" id="CHEBI:57692"/>
    </cofactor>
</comment>
<organism evidence="8 9">
    <name type="scientific">Massilia haematophila</name>
    <dbReference type="NCBI Taxonomy" id="457923"/>
    <lineage>
        <taxon>Bacteria</taxon>
        <taxon>Pseudomonadati</taxon>
        <taxon>Pseudomonadota</taxon>
        <taxon>Betaproteobacteria</taxon>
        <taxon>Burkholderiales</taxon>
        <taxon>Oxalobacteraceae</taxon>
        <taxon>Telluria group</taxon>
        <taxon>Massilia</taxon>
    </lineage>
</organism>
<dbReference type="Pfam" id="PF02771">
    <property type="entry name" value="Acyl-CoA_dh_N"/>
    <property type="match status" value="1"/>
</dbReference>
<sequence>MALVLNQEQDMLRESALQFMKERAPVAQLRALRDARNDDGFSRDLWASFAEMGFTGVLVPEAHGGLGLGMMEAGAIMEAIGRNLTAVPFFSTAVLGASLLARHGSADQQGRWLPLIARGEAIVALAIDEAAKHRPDRIGLRARRDGDGYLLDGEKLFVVDGHVADLLVVAARTDEGSIALFLVEGAAAGLRRERSIMADAHNAARLVFDGVRVGPDTVLGEGAKVLGDVLDIGRAALAAELLGIADEVFERTQSYLKERRQFGQIIGEFQALQHRSSALYCDIELTRAIVLGAQQALDEGSSNAAALVSAAKSRAGPTATTAVQEGVQMHGGIGMTDEFEIGFFMKRARVVEELLGDARFHADRWARLSGY</sequence>
<keyword evidence="3" id="KW-0285">Flavoprotein</keyword>
<dbReference type="SUPFAM" id="SSF56645">
    <property type="entry name" value="Acyl-CoA dehydrogenase NM domain-like"/>
    <property type="match status" value="1"/>
</dbReference>
<evidence type="ECO:0000256" key="5">
    <source>
        <dbReference type="ARBA" id="ARBA00023002"/>
    </source>
</evidence>
<dbReference type="CDD" id="cd00567">
    <property type="entry name" value="ACAD"/>
    <property type="match status" value="1"/>
</dbReference>
<dbReference type="PANTHER" id="PTHR43884">
    <property type="entry name" value="ACYL-COA DEHYDROGENASE"/>
    <property type="match status" value="1"/>
</dbReference>
<dbReference type="InterPro" id="IPR009100">
    <property type="entry name" value="AcylCoA_DH/oxidase_NM_dom_sf"/>
</dbReference>
<dbReference type="Proteomes" id="UP001595665">
    <property type="component" value="Unassembled WGS sequence"/>
</dbReference>
<dbReference type="InterPro" id="IPR009075">
    <property type="entry name" value="AcylCo_DH/oxidase_C"/>
</dbReference>
<dbReference type="SUPFAM" id="SSF47203">
    <property type="entry name" value="Acyl-CoA dehydrogenase C-terminal domain-like"/>
    <property type="match status" value="1"/>
</dbReference>
<dbReference type="Pfam" id="PF00441">
    <property type="entry name" value="Acyl-CoA_dh_1"/>
    <property type="match status" value="1"/>
</dbReference>
<evidence type="ECO:0000259" key="6">
    <source>
        <dbReference type="Pfam" id="PF00441"/>
    </source>
</evidence>
<dbReference type="EMBL" id="JBHRVV010000001">
    <property type="protein sequence ID" value="MFC3458041.1"/>
    <property type="molecule type" value="Genomic_DNA"/>
</dbReference>
<gene>
    <name evidence="8" type="ORF">ACFOPH_07230</name>
</gene>
<comment type="caution">
    <text evidence="8">The sequence shown here is derived from an EMBL/GenBank/DDBJ whole genome shotgun (WGS) entry which is preliminary data.</text>
</comment>
<evidence type="ECO:0000256" key="4">
    <source>
        <dbReference type="ARBA" id="ARBA00022827"/>
    </source>
</evidence>
<dbReference type="EC" id="1.-.-.-" evidence="8"/>
<keyword evidence="4" id="KW-0274">FAD</keyword>
<protein>
    <submittedName>
        <fullName evidence="8">Acyl-CoA dehydrogenase family protein</fullName>
        <ecNumber evidence="8">1.-.-.-</ecNumber>
    </submittedName>
</protein>
<dbReference type="InterPro" id="IPR036250">
    <property type="entry name" value="AcylCo_DH-like_C"/>
</dbReference>
<proteinExistence type="inferred from homology"/>
<dbReference type="InterPro" id="IPR046373">
    <property type="entry name" value="Acyl-CoA_Oxase/DH_mid-dom_sf"/>
</dbReference>
<name>A0ABV7PKJ7_9BURK</name>